<dbReference type="GO" id="GO:0098797">
    <property type="term" value="C:plasma membrane protein complex"/>
    <property type="evidence" value="ECO:0007669"/>
    <property type="project" value="TreeGrafter"/>
</dbReference>
<protein>
    <submittedName>
        <fullName evidence="9">Uncharacterized protein</fullName>
    </submittedName>
</protein>
<keyword evidence="2" id="KW-1003">Cell membrane</keyword>
<feature type="transmembrane region" description="Helical" evidence="6">
    <location>
        <begin position="273"/>
        <end position="298"/>
    </location>
</feature>
<proteinExistence type="predicted"/>
<keyword evidence="5 6" id="KW-0472">Membrane</keyword>
<dbReference type="Pfam" id="PF02687">
    <property type="entry name" value="FtsX"/>
    <property type="match status" value="1"/>
</dbReference>
<feature type="domain" description="ABC3 transporter permease C-terminal" evidence="7">
    <location>
        <begin position="279"/>
        <end position="398"/>
    </location>
</feature>
<evidence type="ECO:0000259" key="7">
    <source>
        <dbReference type="Pfam" id="PF02687"/>
    </source>
</evidence>
<dbReference type="PANTHER" id="PTHR30489:SF0">
    <property type="entry name" value="LIPOPROTEIN-RELEASING SYSTEM TRANSMEMBRANE PROTEIN LOLE"/>
    <property type="match status" value="1"/>
</dbReference>
<gene>
    <name evidence="9" type="ORF">ASZ90_010955</name>
</gene>
<comment type="subcellular location">
    <subcellularLocation>
        <location evidence="1">Cell membrane</location>
        <topology evidence="1">Multi-pass membrane protein</topology>
    </subcellularLocation>
</comment>
<evidence type="ECO:0000259" key="8">
    <source>
        <dbReference type="Pfam" id="PF12704"/>
    </source>
</evidence>
<evidence type="ECO:0000256" key="4">
    <source>
        <dbReference type="ARBA" id="ARBA00022989"/>
    </source>
</evidence>
<evidence type="ECO:0000313" key="9">
    <source>
        <dbReference type="EMBL" id="KUG19332.1"/>
    </source>
</evidence>
<comment type="caution">
    <text evidence="9">The sequence shown here is derived from an EMBL/GenBank/DDBJ whole genome shotgun (WGS) entry which is preliminary data.</text>
</comment>
<sequence>MAQKELKVAFFLAWRSLVRGNRSSVLLNILIIGMVFTNMMFFPSLMAGIGVDIKDQIVSYQTSNIMIGPASGEQYITDIETTLAKINRLPGVERATPHYQTGATLQSRGRLIPATIGAIQPREEQYVSPLHTTMIAGSYLGESDVGEAIIGVSLAGSPNIREEDEVRPSLGGVRVGDSIQVEYPNGVEKEYRLKGIFQTGNFEMDNRMIVSWEDMQDVVGEPLTFAPYITVRVKPGYSESFVKNEILRYGVREQVQTTDDLLNKEIGRVMASFSIIGFISMIVSLVIAVVVLFIVVMVKTINNRRQIGILKAIGVEQSVIMNSYGFQVVLLSIAGILVGFLFTGLIVLYMTYYPMVTPEFSATPYVTPLDLAVNGIILFLASVISGYLPAWKVSRENIRQVLQA</sequence>
<accession>A0A0W8FEQ0</accession>
<feature type="transmembrane region" description="Helical" evidence="6">
    <location>
        <begin position="328"/>
        <end position="351"/>
    </location>
</feature>
<feature type="transmembrane region" description="Helical" evidence="6">
    <location>
        <begin position="371"/>
        <end position="390"/>
    </location>
</feature>
<dbReference type="GO" id="GO:0044874">
    <property type="term" value="P:lipoprotein localization to outer membrane"/>
    <property type="evidence" value="ECO:0007669"/>
    <property type="project" value="TreeGrafter"/>
</dbReference>
<evidence type="ECO:0000256" key="1">
    <source>
        <dbReference type="ARBA" id="ARBA00004651"/>
    </source>
</evidence>
<reference evidence="9" key="1">
    <citation type="journal article" date="2015" name="Proc. Natl. Acad. Sci. U.S.A.">
        <title>Networks of energetic and metabolic interactions define dynamics in microbial communities.</title>
        <authorList>
            <person name="Embree M."/>
            <person name="Liu J.K."/>
            <person name="Al-Bassam M.M."/>
            <person name="Zengler K."/>
        </authorList>
    </citation>
    <scope>NUCLEOTIDE SEQUENCE</scope>
</reference>
<dbReference type="InterPro" id="IPR025857">
    <property type="entry name" value="MacB_PCD"/>
</dbReference>
<evidence type="ECO:0000256" key="3">
    <source>
        <dbReference type="ARBA" id="ARBA00022692"/>
    </source>
</evidence>
<dbReference type="PANTHER" id="PTHR30489">
    <property type="entry name" value="LIPOPROTEIN-RELEASING SYSTEM TRANSMEMBRANE PROTEIN LOLE"/>
    <property type="match status" value="1"/>
</dbReference>
<feature type="domain" description="MacB-like periplasmic core" evidence="8">
    <location>
        <begin position="30"/>
        <end position="246"/>
    </location>
</feature>
<keyword evidence="3 6" id="KW-0812">Transmembrane</keyword>
<keyword evidence="4 6" id="KW-1133">Transmembrane helix</keyword>
<dbReference type="EMBL" id="LNQE01001301">
    <property type="protein sequence ID" value="KUG19332.1"/>
    <property type="molecule type" value="Genomic_DNA"/>
</dbReference>
<dbReference type="AlphaFoldDB" id="A0A0W8FEQ0"/>
<dbReference type="InterPro" id="IPR051447">
    <property type="entry name" value="Lipoprotein-release_system"/>
</dbReference>
<dbReference type="Pfam" id="PF12704">
    <property type="entry name" value="MacB_PCD"/>
    <property type="match status" value="1"/>
</dbReference>
<feature type="transmembrane region" description="Helical" evidence="6">
    <location>
        <begin position="25"/>
        <end position="51"/>
    </location>
</feature>
<organism evidence="9">
    <name type="scientific">hydrocarbon metagenome</name>
    <dbReference type="NCBI Taxonomy" id="938273"/>
    <lineage>
        <taxon>unclassified sequences</taxon>
        <taxon>metagenomes</taxon>
        <taxon>ecological metagenomes</taxon>
    </lineage>
</organism>
<evidence type="ECO:0000256" key="5">
    <source>
        <dbReference type="ARBA" id="ARBA00023136"/>
    </source>
</evidence>
<name>A0A0W8FEQ0_9ZZZZ</name>
<evidence type="ECO:0000256" key="6">
    <source>
        <dbReference type="SAM" id="Phobius"/>
    </source>
</evidence>
<dbReference type="InterPro" id="IPR003838">
    <property type="entry name" value="ABC3_permease_C"/>
</dbReference>
<evidence type="ECO:0000256" key="2">
    <source>
        <dbReference type="ARBA" id="ARBA00022475"/>
    </source>
</evidence>